<dbReference type="Pfam" id="PF13581">
    <property type="entry name" value="HATPase_c_2"/>
    <property type="match status" value="1"/>
</dbReference>
<comment type="caution">
    <text evidence="2">The sequence shown here is derived from an EMBL/GenBank/DDBJ whole genome shotgun (WGS) entry which is preliminary data.</text>
</comment>
<keyword evidence="3" id="KW-1185">Reference proteome</keyword>
<organism evidence="2 3">
    <name type="scientific">Nocardiopsis ansamitocini</name>
    <dbReference type="NCBI Taxonomy" id="1670832"/>
    <lineage>
        <taxon>Bacteria</taxon>
        <taxon>Bacillati</taxon>
        <taxon>Actinomycetota</taxon>
        <taxon>Actinomycetes</taxon>
        <taxon>Streptosporangiales</taxon>
        <taxon>Nocardiopsidaceae</taxon>
        <taxon>Nocardiopsis</taxon>
    </lineage>
</organism>
<dbReference type="CDD" id="cd16936">
    <property type="entry name" value="HATPase_RsbW-like"/>
    <property type="match status" value="1"/>
</dbReference>
<reference evidence="2" key="1">
    <citation type="submission" date="2023-02" db="EMBL/GenBank/DDBJ databases">
        <title>Nocardiopsis ansamitocini NBRC 112285.</title>
        <authorList>
            <person name="Ichikawa N."/>
            <person name="Sato H."/>
            <person name="Tonouchi N."/>
        </authorList>
    </citation>
    <scope>NUCLEOTIDE SEQUENCE</scope>
    <source>
        <strain evidence="2">NBRC 112285</strain>
    </source>
</reference>
<sequence length="186" mass="20877">MFTLTPVPPMPEVTIPLNLLIPSGYEHYFNRAFEGCHYTCRAFTFRGEPLLMPMVHAFLDTCAAAQGAEYRFLFDLLGSELVANALTHTRSGLPGETYTLRVDRSPTGMTLTCRDGGELERTDHDHRDRSYLASHRFADRLAAETGRGLALVDSIATSWGDNGFRSHRQVWFHLAYDLSGSAWPHV</sequence>
<dbReference type="SUPFAM" id="SSF55874">
    <property type="entry name" value="ATPase domain of HSP90 chaperone/DNA topoisomerase II/histidine kinase"/>
    <property type="match status" value="1"/>
</dbReference>
<name>A0A9W6P2G9_9ACTN</name>
<dbReference type="RefSeq" id="WP_285756766.1">
    <property type="nucleotide sequence ID" value="NZ_BSQG01000001.1"/>
</dbReference>
<protein>
    <recommendedName>
        <fullName evidence="1">Histidine kinase/HSP90-like ATPase domain-containing protein</fullName>
    </recommendedName>
</protein>
<dbReference type="AlphaFoldDB" id="A0A9W6P2G9"/>
<evidence type="ECO:0000313" key="2">
    <source>
        <dbReference type="EMBL" id="GLU45891.1"/>
    </source>
</evidence>
<evidence type="ECO:0000259" key="1">
    <source>
        <dbReference type="Pfam" id="PF13581"/>
    </source>
</evidence>
<dbReference type="InterPro" id="IPR036890">
    <property type="entry name" value="HATPase_C_sf"/>
</dbReference>
<dbReference type="Proteomes" id="UP001165092">
    <property type="component" value="Unassembled WGS sequence"/>
</dbReference>
<gene>
    <name evidence="2" type="ORF">Nans01_02420</name>
</gene>
<accession>A0A9W6P2G9</accession>
<proteinExistence type="predicted"/>
<dbReference type="EMBL" id="BSQG01000001">
    <property type="protein sequence ID" value="GLU45891.1"/>
    <property type="molecule type" value="Genomic_DNA"/>
</dbReference>
<evidence type="ECO:0000313" key="3">
    <source>
        <dbReference type="Proteomes" id="UP001165092"/>
    </source>
</evidence>
<dbReference type="InterPro" id="IPR003594">
    <property type="entry name" value="HATPase_dom"/>
</dbReference>
<feature type="domain" description="Histidine kinase/HSP90-like ATPase" evidence="1">
    <location>
        <begin position="79"/>
        <end position="157"/>
    </location>
</feature>
<dbReference type="Gene3D" id="3.30.565.10">
    <property type="entry name" value="Histidine kinase-like ATPase, C-terminal domain"/>
    <property type="match status" value="1"/>
</dbReference>